<keyword evidence="3" id="KW-1185">Reference proteome</keyword>
<keyword evidence="1" id="KW-0472">Membrane</keyword>
<evidence type="ECO:0000313" key="2">
    <source>
        <dbReference type="EMBL" id="MFC7391930.1"/>
    </source>
</evidence>
<protein>
    <recommendedName>
        <fullName evidence="4">ABC-2 type transport system permease protein</fullName>
    </recommendedName>
</protein>
<keyword evidence="1" id="KW-0812">Transmembrane</keyword>
<gene>
    <name evidence="2" type="ORF">ACFQRG_02830</name>
</gene>
<evidence type="ECO:0000313" key="3">
    <source>
        <dbReference type="Proteomes" id="UP001596505"/>
    </source>
</evidence>
<feature type="transmembrane region" description="Helical" evidence="1">
    <location>
        <begin position="94"/>
        <end position="113"/>
    </location>
</feature>
<sequence>MNFVEIEFLFLATMAILYSLFSIFVSLLLYIKKQIALNKFNFKRSFFNWIDDFKSSIKRGREVLNAIKLSNKYRNKIFNSIFVLSTLSKTKWRLVIYGLSFGTVVFFATFGLYLNRMPLALRILIIIMIIILAYGFGEYISAPFLKVSTVKSNKFPNKIHKIFTVIFSNYIKLCLLALFCITILEVNIENNGGNLFSLLITVILTTIYSCLYLKFAIDSTRNWLFHIIIFLFMICWVFFIIGVAFGSYYLEHNDVFNMFSSKEVILLNHNFKWKHLYYMISMGLTPLFSLQSKFNIQNPLTLITLLEYLLGYIFTAIFVGFFVSYFSTKFNEKLKR</sequence>
<feature type="transmembrane region" description="Helical" evidence="1">
    <location>
        <begin position="308"/>
        <end position="327"/>
    </location>
</feature>
<organism evidence="2 3">
    <name type="scientific">Scopulibacillus cellulosilyticus</name>
    <dbReference type="NCBI Taxonomy" id="2665665"/>
    <lineage>
        <taxon>Bacteria</taxon>
        <taxon>Bacillati</taxon>
        <taxon>Bacillota</taxon>
        <taxon>Bacilli</taxon>
        <taxon>Bacillales</taxon>
        <taxon>Sporolactobacillaceae</taxon>
        <taxon>Scopulibacillus</taxon>
    </lineage>
</organism>
<feature type="transmembrane region" description="Helical" evidence="1">
    <location>
        <begin position="196"/>
        <end position="215"/>
    </location>
</feature>
<dbReference type="EMBL" id="JBHTCO010000003">
    <property type="protein sequence ID" value="MFC7391930.1"/>
    <property type="molecule type" value="Genomic_DNA"/>
</dbReference>
<proteinExistence type="predicted"/>
<feature type="transmembrane region" description="Helical" evidence="1">
    <location>
        <begin position="227"/>
        <end position="250"/>
    </location>
</feature>
<dbReference type="RefSeq" id="WP_380963421.1">
    <property type="nucleotide sequence ID" value="NZ_JBHTCO010000003.1"/>
</dbReference>
<feature type="transmembrane region" description="Helical" evidence="1">
    <location>
        <begin position="6"/>
        <end position="31"/>
    </location>
</feature>
<keyword evidence="1" id="KW-1133">Transmembrane helix</keyword>
<feature type="transmembrane region" description="Helical" evidence="1">
    <location>
        <begin position="162"/>
        <end position="184"/>
    </location>
</feature>
<dbReference type="Proteomes" id="UP001596505">
    <property type="component" value="Unassembled WGS sequence"/>
</dbReference>
<feature type="transmembrane region" description="Helical" evidence="1">
    <location>
        <begin position="119"/>
        <end position="141"/>
    </location>
</feature>
<name>A0ABW2PTP9_9BACL</name>
<evidence type="ECO:0000256" key="1">
    <source>
        <dbReference type="SAM" id="Phobius"/>
    </source>
</evidence>
<accession>A0ABW2PTP9</accession>
<comment type="caution">
    <text evidence="2">The sequence shown here is derived from an EMBL/GenBank/DDBJ whole genome shotgun (WGS) entry which is preliminary data.</text>
</comment>
<reference evidence="3" key="1">
    <citation type="journal article" date="2019" name="Int. J. Syst. Evol. Microbiol.">
        <title>The Global Catalogue of Microorganisms (GCM) 10K type strain sequencing project: providing services to taxonomists for standard genome sequencing and annotation.</title>
        <authorList>
            <consortium name="The Broad Institute Genomics Platform"/>
            <consortium name="The Broad Institute Genome Sequencing Center for Infectious Disease"/>
            <person name="Wu L."/>
            <person name="Ma J."/>
        </authorList>
    </citation>
    <scope>NUCLEOTIDE SEQUENCE [LARGE SCALE GENOMIC DNA]</scope>
    <source>
        <strain evidence="3">CGMCC 1.16305</strain>
    </source>
</reference>
<evidence type="ECO:0008006" key="4">
    <source>
        <dbReference type="Google" id="ProtNLM"/>
    </source>
</evidence>